<organism evidence="4 5">
    <name type="scientific">Streptomyces iconiensis</name>
    <dbReference type="NCBI Taxonomy" id="1384038"/>
    <lineage>
        <taxon>Bacteria</taxon>
        <taxon>Bacillati</taxon>
        <taxon>Actinomycetota</taxon>
        <taxon>Actinomycetes</taxon>
        <taxon>Kitasatosporales</taxon>
        <taxon>Streptomycetaceae</taxon>
        <taxon>Streptomyces</taxon>
    </lineage>
</organism>
<dbReference type="InterPro" id="IPR000428">
    <property type="entry name" value="Cu-bd"/>
</dbReference>
<evidence type="ECO:0000256" key="2">
    <source>
        <dbReference type="SAM" id="MobiDB-lite"/>
    </source>
</evidence>
<dbReference type="EMBL" id="JANCPR020000099">
    <property type="protein sequence ID" value="MDJ1138552.1"/>
    <property type="molecule type" value="Genomic_DNA"/>
</dbReference>
<name>A0ABT7ABV9_9ACTN</name>
<dbReference type="RefSeq" id="WP_274047960.1">
    <property type="nucleotide sequence ID" value="NZ_JANCPR020000099.1"/>
</dbReference>
<sequence>MTENNTLETTESTSCCGSCGTSEASDEQATADVREVFQVQGMTCGHCVTAVTGELSKIGGVSAVAVDLASGQVTVDSDKPLQDSDVSAAIDEAGYEFAGRAGV</sequence>
<dbReference type="PROSITE" id="PS50846">
    <property type="entry name" value="HMA_2"/>
    <property type="match status" value="1"/>
</dbReference>
<proteinExistence type="predicted"/>
<dbReference type="Proteomes" id="UP001214441">
    <property type="component" value="Unassembled WGS sequence"/>
</dbReference>
<reference evidence="4 5" key="1">
    <citation type="submission" date="2023-05" db="EMBL/GenBank/DDBJ databases">
        <title>Streptantibioticus silvisoli sp. nov., acidotolerant actinomycetes 1 from pine litter.</title>
        <authorList>
            <person name="Swiecimska M."/>
            <person name="Golinska P."/>
            <person name="Sangal V."/>
            <person name="Wachnowicz B."/>
            <person name="Goodfellow M."/>
        </authorList>
    </citation>
    <scope>NUCLEOTIDE SEQUENCE [LARGE SCALE GENOMIC DNA]</scope>
    <source>
        <strain evidence="4 5">DSM 42109</strain>
    </source>
</reference>
<accession>A0ABT7ABV9</accession>
<dbReference type="SUPFAM" id="SSF55008">
    <property type="entry name" value="HMA, heavy metal-associated domain"/>
    <property type="match status" value="1"/>
</dbReference>
<evidence type="ECO:0000259" key="3">
    <source>
        <dbReference type="PROSITE" id="PS50846"/>
    </source>
</evidence>
<feature type="domain" description="HMA" evidence="3">
    <location>
        <begin position="33"/>
        <end position="98"/>
    </location>
</feature>
<comment type="caution">
    <text evidence="4">The sequence shown here is derived from an EMBL/GenBank/DDBJ whole genome shotgun (WGS) entry which is preliminary data.</text>
</comment>
<dbReference type="CDD" id="cd00371">
    <property type="entry name" value="HMA"/>
    <property type="match status" value="1"/>
</dbReference>
<evidence type="ECO:0000313" key="4">
    <source>
        <dbReference type="EMBL" id="MDJ1138552.1"/>
    </source>
</evidence>
<keyword evidence="1" id="KW-0479">Metal-binding</keyword>
<dbReference type="Pfam" id="PF00403">
    <property type="entry name" value="HMA"/>
    <property type="match status" value="1"/>
</dbReference>
<protein>
    <submittedName>
        <fullName evidence="4">Cation transporter</fullName>
    </submittedName>
</protein>
<dbReference type="InterPro" id="IPR006121">
    <property type="entry name" value="HMA_dom"/>
</dbReference>
<dbReference type="PRINTS" id="PR00944">
    <property type="entry name" value="CUEXPORT"/>
</dbReference>
<gene>
    <name evidence="4" type="ORF">NMN56_042675</name>
</gene>
<dbReference type="Gene3D" id="3.30.70.100">
    <property type="match status" value="1"/>
</dbReference>
<keyword evidence="5" id="KW-1185">Reference proteome</keyword>
<dbReference type="PROSITE" id="PS01047">
    <property type="entry name" value="HMA_1"/>
    <property type="match status" value="1"/>
</dbReference>
<feature type="region of interest" description="Disordered" evidence="2">
    <location>
        <begin position="1"/>
        <end position="23"/>
    </location>
</feature>
<dbReference type="InterPro" id="IPR036163">
    <property type="entry name" value="HMA_dom_sf"/>
</dbReference>
<dbReference type="InterPro" id="IPR017969">
    <property type="entry name" value="Heavy-metal-associated_CS"/>
</dbReference>
<evidence type="ECO:0000313" key="5">
    <source>
        <dbReference type="Proteomes" id="UP001214441"/>
    </source>
</evidence>
<evidence type="ECO:0000256" key="1">
    <source>
        <dbReference type="ARBA" id="ARBA00022723"/>
    </source>
</evidence>